<dbReference type="SUPFAM" id="SSF50978">
    <property type="entry name" value="WD40 repeat-like"/>
    <property type="match status" value="1"/>
</dbReference>
<organism evidence="3 4">
    <name type="scientific">Acanthamoeba polyphaga moumouvirus</name>
    <dbReference type="NCBI Taxonomy" id="1269028"/>
    <lineage>
        <taxon>Viruses</taxon>
        <taxon>Varidnaviria</taxon>
        <taxon>Bamfordvirae</taxon>
        <taxon>Nucleocytoviricota</taxon>
        <taxon>Megaviricetes</taxon>
        <taxon>Imitervirales</taxon>
        <taxon>Mimiviridae</taxon>
        <taxon>Megamimivirinae</taxon>
        <taxon>Moumouvirus</taxon>
    </lineage>
</organism>
<evidence type="ECO:0000313" key="3">
    <source>
        <dbReference type="EMBL" id="AGC02349.1"/>
    </source>
</evidence>
<dbReference type="Pfam" id="PF00651">
    <property type="entry name" value="BTB"/>
    <property type="match status" value="1"/>
</dbReference>
<reference evidence="3 4" key="1">
    <citation type="journal article" date="2012" name="Genome Biol. Evol.">
        <title>Related Giant Viruses in Distant Locations and Different Habitats: Acanthamoeba polyphaga moumouvirus Represents a Third Lineage of the Mimiviridae That Is Close to the Megavirus Lineage.</title>
        <authorList>
            <person name="Yoosuf N."/>
            <person name="Yutin N."/>
            <person name="Colson P."/>
            <person name="Shabalina S.A."/>
            <person name="Pagnier I."/>
            <person name="Robert C."/>
            <person name="Azza S."/>
            <person name="Klose T."/>
            <person name="Wong J."/>
            <person name="Rossmann M.G."/>
            <person name="La Scola B."/>
            <person name="Raoult D."/>
            <person name="Koonin E.V."/>
        </authorList>
    </citation>
    <scope>NUCLEOTIDE SEQUENCE [LARGE SCALE GENOMIC DNA]</scope>
    <source>
        <strain evidence="3 4">M10A</strain>
    </source>
</reference>
<feature type="domain" description="BTB" evidence="2">
    <location>
        <begin position="13"/>
        <end position="84"/>
    </location>
</feature>
<dbReference type="RefSeq" id="YP_007354785.1">
    <property type="nucleotide sequence ID" value="NC_020104.1"/>
</dbReference>
<dbReference type="Gene3D" id="3.30.710.10">
    <property type="entry name" value="Potassium Channel Kv1.1, Chain A"/>
    <property type="match status" value="1"/>
</dbReference>
<dbReference type="SUPFAM" id="SSF54695">
    <property type="entry name" value="POZ domain"/>
    <property type="match status" value="1"/>
</dbReference>
<protein>
    <submittedName>
        <fullName evidence="3">BTB/POZ domain-containing protein</fullName>
    </submittedName>
</protein>
<evidence type="ECO:0000256" key="1">
    <source>
        <dbReference type="ARBA" id="ARBA00006497"/>
    </source>
</evidence>
<name>L7RCL6_9VIRU</name>
<keyword evidence="4" id="KW-1185">Reference proteome</keyword>
<dbReference type="InterPro" id="IPR036322">
    <property type="entry name" value="WD40_repeat_dom_sf"/>
</dbReference>
<dbReference type="InterPro" id="IPR000210">
    <property type="entry name" value="BTB/POZ_dom"/>
</dbReference>
<evidence type="ECO:0000313" key="4">
    <source>
        <dbReference type="Proteomes" id="UP000201640"/>
    </source>
</evidence>
<dbReference type="CDD" id="cd18186">
    <property type="entry name" value="BTB_POZ_ZBTB_KLHL-like"/>
    <property type="match status" value="1"/>
</dbReference>
<dbReference type="Proteomes" id="UP000201640">
    <property type="component" value="Segment"/>
</dbReference>
<dbReference type="PROSITE" id="PS50097">
    <property type="entry name" value="BTB"/>
    <property type="match status" value="1"/>
</dbReference>
<dbReference type="EMBL" id="JX962719">
    <property type="protein sequence ID" value="AGC02349.1"/>
    <property type="molecule type" value="Genomic_DNA"/>
</dbReference>
<comment type="similarity">
    <text evidence="1">Belongs to the mimivirus BTB/WD family.</text>
</comment>
<dbReference type="GeneID" id="14445913"/>
<dbReference type="InterPro" id="IPR011333">
    <property type="entry name" value="SKP1/BTB/POZ_sf"/>
</dbReference>
<dbReference type="Gene3D" id="2.130.10.10">
    <property type="entry name" value="YVTN repeat-like/Quinoprotein amine dehydrogenase"/>
    <property type="match status" value="1"/>
</dbReference>
<gene>
    <name evidence="3" type="ORF">Moumou_00832</name>
</gene>
<dbReference type="OrthoDB" id="7868at10239"/>
<dbReference type="InterPro" id="IPR015943">
    <property type="entry name" value="WD40/YVTN_repeat-like_dom_sf"/>
</dbReference>
<evidence type="ECO:0000259" key="2">
    <source>
        <dbReference type="PROSITE" id="PS50097"/>
    </source>
</evidence>
<dbReference type="KEGG" id="vg:14445913"/>
<accession>L7RCL6</accession>
<sequence length="469" mass="56114">MNDLILLESGIFSDLSLEISDSEDVVHMNVHKCILYSRSPYFRKILDGGFREQNEDNITLWVENANFTKIIIESFYGKPLPLFDGWKEKLMLYFMQQYFQVENIDFPKINIAPVEYDEFMQTLDHFNYPIGCIKYIKKYLPKDYDLSKLPKCVLEKLLNLCEKYLYVWINDKINIMPDNTNKLNLIEKHNNHHGFIFYPDIKKFIMFIGSGFYIYNFSENELIGEFNFDIIVPRRLKYQSKKYILLIQHNNLHLYDIEKKNEIIIKKCKIKQVSSRWCNKYYKWFQDDYKYMVLELKDKIIHIYNIHSGDEIMSIGCEDEILDVMYTDKKKEFIYRNNVTKLIEIIDIESKNYKITLPNQNENNKVIICYSECNNYILAYDFNNNKIKVWSNNNYELVNIIEIDDDPVYIFKSTKYGDIIICYENYAKVWNIISGLVVKTIHDTNIKSIDCIDGKDYELVQKINDILKN</sequence>
<proteinExistence type="inferred from homology"/>